<evidence type="ECO:0000256" key="1">
    <source>
        <dbReference type="SAM" id="MobiDB-lite"/>
    </source>
</evidence>
<feature type="region of interest" description="Disordered" evidence="1">
    <location>
        <begin position="1"/>
        <end position="22"/>
    </location>
</feature>
<reference evidence="2 3" key="1">
    <citation type="journal article" date="2019" name="Int. J. Syst. Evol. Microbiol.">
        <title>The Global Catalogue of Microorganisms (GCM) 10K type strain sequencing project: providing services to taxonomists for standard genome sequencing and annotation.</title>
        <authorList>
            <consortium name="The Broad Institute Genomics Platform"/>
            <consortium name="The Broad Institute Genome Sequencing Center for Infectious Disease"/>
            <person name="Wu L."/>
            <person name="Ma J."/>
        </authorList>
    </citation>
    <scope>NUCLEOTIDE SEQUENCE [LARGE SCALE GENOMIC DNA]</scope>
    <source>
        <strain evidence="2 3">JCM 3146</strain>
    </source>
</reference>
<keyword evidence="3" id="KW-1185">Reference proteome</keyword>
<evidence type="ECO:0000313" key="3">
    <source>
        <dbReference type="Proteomes" id="UP001501822"/>
    </source>
</evidence>
<dbReference type="RefSeq" id="WP_252799012.1">
    <property type="nucleotide sequence ID" value="NZ_BAAABM010000066.1"/>
</dbReference>
<sequence length="281" mass="32372">MVDQPSLFAPDPGAQPAKPPGDQVQRMRVLITVKAAPNPSSNYGETVCVAALRLDFESPGWVRLYPINFRELDKPDQFHKYDIVSLDARPNHRDPRRESWRPLVTTLKKEGHLREWKHRLAFITDHIDESMCGMLAAVRTGPPARSLGVVRPRDVGDLHIQSHPGWTPEERTKIDRYVSQEVLGSAGPRTALEAPRFKAWYRYRCQAAGCKGHRQGLLDWEWVAHQRRLTDRDDAEAKRLLRRRWLEEMCAPDRDVMFFVGNQAKNQHVFSVLGVAYPRRQ</sequence>
<name>A0ABN0XJY6_9ACTN</name>
<accession>A0ABN0XJY6</accession>
<protein>
    <submittedName>
        <fullName evidence="2">Uncharacterized protein</fullName>
    </submittedName>
</protein>
<dbReference type="EMBL" id="BAAABM010000066">
    <property type="protein sequence ID" value="GAA0366057.1"/>
    <property type="molecule type" value="Genomic_DNA"/>
</dbReference>
<dbReference type="Proteomes" id="UP001501822">
    <property type="component" value="Unassembled WGS sequence"/>
</dbReference>
<gene>
    <name evidence="2" type="ORF">GCM10010151_64980</name>
</gene>
<evidence type="ECO:0000313" key="2">
    <source>
        <dbReference type="EMBL" id="GAA0366057.1"/>
    </source>
</evidence>
<proteinExistence type="predicted"/>
<organism evidence="2 3">
    <name type="scientific">Actinoallomurus spadix</name>
    <dbReference type="NCBI Taxonomy" id="79912"/>
    <lineage>
        <taxon>Bacteria</taxon>
        <taxon>Bacillati</taxon>
        <taxon>Actinomycetota</taxon>
        <taxon>Actinomycetes</taxon>
        <taxon>Streptosporangiales</taxon>
        <taxon>Thermomonosporaceae</taxon>
        <taxon>Actinoallomurus</taxon>
    </lineage>
</organism>
<comment type="caution">
    <text evidence="2">The sequence shown here is derived from an EMBL/GenBank/DDBJ whole genome shotgun (WGS) entry which is preliminary data.</text>
</comment>